<accession>A0AA88TLT5</accession>
<reference evidence="1" key="1">
    <citation type="submission" date="2023-08" db="EMBL/GenBank/DDBJ databases">
        <title>Chromosome-level Genome Assembly of mud carp (Cirrhinus molitorella).</title>
        <authorList>
            <person name="Liu H."/>
        </authorList>
    </citation>
    <scope>NUCLEOTIDE SEQUENCE</scope>
    <source>
        <strain evidence="1">Prfri</strain>
        <tissue evidence="1">Muscle</tissue>
    </source>
</reference>
<organism evidence="1 2">
    <name type="scientific">Cirrhinus molitorella</name>
    <name type="common">mud carp</name>
    <dbReference type="NCBI Taxonomy" id="172907"/>
    <lineage>
        <taxon>Eukaryota</taxon>
        <taxon>Metazoa</taxon>
        <taxon>Chordata</taxon>
        <taxon>Craniata</taxon>
        <taxon>Vertebrata</taxon>
        <taxon>Euteleostomi</taxon>
        <taxon>Actinopterygii</taxon>
        <taxon>Neopterygii</taxon>
        <taxon>Teleostei</taxon>
        <taxon>Ostariophysi</taxon>
        <taxon>Cypriniformes</taxon>
        <taxon>Cyprinidae</taxon>
        <taxon>Labeoninae</taxon>
        <taxon>Labeonini</taxon>
        <taxon>Cirrhinus</taxon>
    </lineage>
</organism>
<evidence type="ECO:0000313" key="1">
    <source>
        <dbReference type="EMBL" id="KAK2887301.1"/>
    </source>
</evidence>
<dbReference type="Proteomes" id="UP001187343">
    <property type="component" value="Unassembled WGS sequence"/>
</dbReference>
<gene>
    <name evidence="1" type="ORF">Q8A67_015529</name>
</gene>
<comment type="caution">
    <text evidence="1">The sequence shown here is derived from an EMBL/GenBank/DDBJ whole genome shotgun (WGS) entry which is preliminary data.</text>
</comment>
<proteinExistence type="predicted"/>
<sequence>MVPFTNQRYASLYKRSRHILIFLLQPVLSENGGVCRITTWFHRSHYFRGRMMHNELTMNERSCHQRGVVLPVRKRPVVCRSVHWCQGPAGLVEQMQVFSSS</sequence>
<evidence type="ECO:0000313" key="2">
    <source>
        <dbReference type="Proteomes" id="UP001187343"/>
    </source>
</evidence>
<keyword evidence="2" id="KW-1185">Reference proteome</keyword>
<name>A0AA88TLT5_9TELE</name>
<protein>
    <submittedName>
        <fullName evidence="1">Uncharacterized protein</fullName>
    </submittedName>
</protein>
<dbReference type="AlphaFoldDB" id="A0AA88TLT5"/>
<dbReference type="EMBL" id="JAUYZG010000015">
    <property type="protein sequence ID" value="KAK2887301.1"/>
    <property type="molecule type" value="Genomic_DNA"/>
</dbReference>